<dbReference type="SUPFAM" id="SSF53098">
    <property type="entry name" value="Ribonuclease H-like"/>
    <property type="match status" value="1"/>
</dbReference>
<comment type="caution">
    <text evidence="10">The sequence shown here is derived from an EMBL/GenBank/DDBJ whole genome shotgun (WGS) entry which is preliminary data.</text>
</comment>
<accession>A0A7J6P2Z0</accession>
<dbReference type="GO" id="GO:0003964">
    <property type="term" value="F:RNA-directed DNA polymerase activity"/>
    <property type="evidence" value="ECO:0007669"/>
    <property type="project" value="UniProtKB-KW"/>
</dbReference>
<dbReference type="GO" id="GO:0004190">
    <property type="term" value="F:aspartic-type endopeptidase activity"/>
    <property type="evidence" value="ECO:0007669"/>
    <property type="project" value="InterPro"/>
</dbReference>
<feature type="compositionally biased region" description="Polar residues" evidence="7">
    <location>
        <begin position="36"/>
        <end position="53"/>
    </location>
</feature>
<reference evidence="10 11" key="1">
    <citation type="submission" date="2020-04" db="EMBL/GenBank/DDBJ databases">
        <title>Perkinsus olseni comparative genomics.</title>
        <authorList>
            <person name="Bogema D.R."/>
        </authorList>
    </citation>
    <scope>NUCLEOTIDE SEQUENCE [LARGE SCALE GENOMIC DNA]</scope>
    <source>
        <strain evidence="10">00978-12</strain>
    </source>
</reference>
<dbReference type="InterPro" id="IPR001995">
    <property type="entry name" value="Peptidase_A2_cat"/>
</dbReference>
<dbReference type="PROSITE" id="PS50175">
    <property type="entry name" value="ASP_PROT_RETROV"/>
    <property type="match status" value="1"/>
</dbReference>
<dbReference type="OrthoDB" id="6020750at2759"/>
<dbReference type="SUPFAM" id="SSF50630">
    <property type="entry name" value="Acid proteases"/>
    <property type="match status" value="1"/>
</dbReference>
<dbReference type="InterPro" id="IPR008042">
    <property type="entry name" value="Retrotrans_Pao"/>
</dbReference>
<evidence type="ECO:0000313" key="10">
    <source>
        <dbReference type="EMBL" id="KAF4690187.1"/>
    </source>
</evidence>
<dbReference type="Gene3D" id="3.30.420.10">
    <property type="entry name" value="Ribonuclease H-like superfamily/Ribonuclease H"/>
    <property type="match status" value="1"/>
</dbReference>
<dbReference type="PROSITE" id="PS00141">
    <property type="entry name" value="ASP_PROTEASE"/>
    <property type="match status" value="1"/>
</dbReference>
<dbReference type="GO" id="GO:0006508">
    <property type="term" value="P:proteolysis"/>
    <property type="evidence" value="ECO:0007669"/>
    <property type="project" value="InterPro"/>
</dbReference>
<keyword evidence="3" id="KW-0540">Nuclease</keyword>
<dbReference type="CDD" id="cd00303">
    <property type="entry name" value="retropepsin_like"/>
    <property type="match status" value="1"/>
</dbReference>
<dbReference type="InterPro" id="IPR012337">
    <property type="entry name" value="RNaseH-like_sf"/>
</dbReference>
<evidence type="ECO:0000256" key="7">
    <source>
        <dbReference type="SAM" id="MobiDB-lite"/>
    </source>
</evidence>
<dbReference type="InterPro" id="IPR036397">
    <property type="entry name" value="RNaseH_sf"/>
</dbReference>
<dbReference type="InterPro" id="IPR050951">
    <property type="entry name" value="Retrovirus_Pol_polyprotein"/>
</dbReference>
<protein>
    <submittedName>
        <fullName evidence="10">Uncharacterized protein</fullName>
    </submittedName>
</protein>
<gene>
    <name evidence="10" type="ORF">FOZ60_000541</name>
</gene>
<evidence type="ECO:0000256" key="6">
    <source>
        <dbReference type="ARBA" id="ARBA00022918"/>
    </source>
</evidence>
<feature type="compositionally biased region" description="Polar residues" evidence="7">
    <location>
        <begin position="160"/>
        <end position="176"/>
    </location>
</feature>
<evidence type="ECO:0000259" key="9">
    <source>
        <dbReference type="PROSITE" id="PS50994"/>
    </source>
</evidence>
<keyword evidence="2" id="KW-0548">Nucleotidyltransferase</keyword>
<dbReference type="GO" id="GO:0004519">
    <property type="term" value="F:endonuclease activity"/>
    <property type="evidence" value="ECO:0007669"/>
    <property type="project" value="UniProtKB-KW"/>
</dbReference>
<feature type="compositionally biased region" description="Low complexity" evidence="7">
    <location>
        <begin position="9"/>
        <end position="23"/>
    </location>
</feature>
<proteinExistence type="predicted"/>
<dbReference type="EMBL" id="JABANP010000105">
    <property type="protein sequence ID" value="KAF4690187.1"/>
    <property type="molecule type" value="Genomic_DNA"/>
</dbReference>
<evidence type="ECO:0000256" key="4">
    <source>
        <dbReference type="ARBA" id="ARBA00022759"/>
    </source>
</evidence>
<feature type="domain" description="Integrase catalytic" evidence="9">
    <location>
        <begin position="1375"/>
        <end position="1545"/>
    </location>
</feature>
<dbReference type="Pfam" id="PF13650">
    <property type="entry name" value="Asp_protease_2"/>
    <property type="match status" value="1"/>
</dbReference>
<dbReference type="Pfam" id="PF17921">
    <property type="entry name" value="Integrase_H2C2"/>
    <property type="match status" value="1"/>
</dbReference>
<dbReference type="Gene3D" id="1.10.340.70">
    <property type="match status" value="1"/>
</dbReference>
<evidence type="ECO:0000256" key="3">
    <source>
        <dbReference type="ARBA" id="ARBA00022722"/>
    </source>
</evidence>
<sequence>MSRRSPRLNDPVNVPVPNDPVNDSTPEGSQIPPPQASVQHLVNNDPANNSLAGQTSTSTSTPPQETTGNTNATLPATNPTGQTSTSSSTPPQETTGNTNATLPATNPAGQTSTSSSAPPQETAGNTNPILPATVNLPHTSITATSPAVVPPNPAVGPPTDTASGDQPTGSGSSSPRVNLVDYTSYYHHYEDTSRYHNSDNDWYYSHGWKKKGTRSDVKKIYNDVAWMKHVLGQPWKGSGDSCSLLEFRNKLTCSAEYKWADPCSRYFILKHNLSESIQRLLDGYEADNEVDMARFSDPLGSDSPYWLECSEQVWSFLERTYAGLDGDRLEERWSSQWLSKGSTWLEFYSTFDSVGRQLAKSRGIERLSDQEQRCRLYQALPHACQVYLNERGYRQVGSMPFPKMIECVQAWCETHWDHKQVKVTALSTDTKERWNGYEDRSNYSKDIGGNISTGALPEKRGYRKFPPRSQRLREDAKILADDYNKSVLAAKCGRCLSSEGGHTAISCCQQLDRPEIRCPFCGLKHSDYQLCPQDFDTYGKDCGRCGRRHHGPWACKAPTPSSRVISAVSLSPMSVEDPVLTVTLGRSTTPYQALVDTGAQISVLSSSVLKDLGLVDLQPTPLTLTTADWSRPSVKGIIKNLPVYLPQGRVVYLDFLVSAQDLTRQVILSASFLRELDAVWLVGKSRLIFEAGANGITQQLYNLGRPTSSSKPVDPALQGVVELCNLALSTTAESTSTPVLPDDLATDIVTSQFPSDQSKELTAGAVVPSVIPTHEGHDSDDFTWDLAPPTPRSKLGRFVLHVPWKGDDRPTGGYNSTAARRAFSTDALLSASERSDYLEVVRGLVEEGFVVPADEDVVALHKTLGPDDSHKSTVATDYQEPVSSHVGIYVDDTHARGETKEEALYYADRLDSGLASHGFGSNAIKRLLSWAHDPSTYLGYLYSHDSPGLSRRQCFKIAMAFYDPLGLGVEYAVALRAMVREACSSSVGWDDLVESSLAAKLVTLAIGIKASAPTTTSRPRYVDLSVIHCFCDASGDASSVSFYDASFNRIYAMSHLWTVAQQRWSIPKKECVSLCDAVHLVSEYVTQVAKLSRRDLSTVVQKVYFYTDSEVSIYRLRRKASGLRLKLITPLESRRLQDTAEVLRKLVESKVDLRVLHVPGTLNPADAGSRPLTSGELPVIPSPDEVKEASKAAVIGDFTYVPTSTSPLSPTDQPAEDDCRVCAPIEVDTRNSDPRVQDLANFFDESTIKDLQQRHLKTRAIIATLRAGPDNEKAPNLRCYCLVDGVLHYTGVTSLVNDRTRAEVSLPVLPVCKEVLTLLRDLHHSLGHVSASKVLSLYQAHYYTPKIRSHLRRLVAHCRPCQLSRCGRAYRSKNAVTRPVGMSFDVGQVRVVDYQGPLYDRGEKRWVLTLLDPVSFNLDYRVVDAPNIDNTLDALSHNFATMGTPSVLVSDPGVVFTSEKYLSFCRKWSVANCWLPREARSYGGFHERFHGLLLQQIRCRLREEEGNPDPTPLATIVADSVGALNKIPLDSLGGLSAHELHFCRRPRYPGAPSSDINYQVTIDKLQQWLPSVSLTDPQKEYLREDLRTMADEVAARRCDSMKDFWLLWLERSDRIRQRVSKLPMPRSQRLDHQVGDLVWRFRRGSMKQASSWVGPYRVTAASDAGTVYYLSTPEGKPLRYSETFFNLKPYVPSEDFIDSYQESEAADDDILMADPHEVAENMVNPDAVIDEAPSVPAAPGEDVAQELTDDIIIQDLLDEHLLAEIRGAEDYDN</sequence>
<dbReference type="InterPro" id="IPR021109">
    <property type="entry name" value="Peptidase_aspartic_dom_sf"/>
</dbReference>
<dbReference type="PROSITE" id="PS50994">
    <property type="entry name" value="INTEGRASE"/>
    <property type="match status" value="1"/>
</dbReference>
<evidence type="ECO:0000259" key="8">
    <source>
        <dbReference type="PROSITE" id="PS50175"/>
    </source>
</evidence>
<feature type="compositionally biased region" description="Low complexity" evidence="7">
    <location>
        <begin position="54"/>
        <end position="96"/>
    </location>
</feature>
<evidence type="ECO:0000256" key="5">
    <source>
        <dbReference type="ARBA" id="ARBA00022801"/>
    </source>
</evidence>
<dbReference type="GO" id="GO:0015074">
    <property type="term" value="P:DNA integration"/>
    <property type="evidence" value="ECO:0007669"/>
    <property type="project" value="InterPro"/>
</dbReference>
<feature type="domain" description="Peptidase A2" evidence="8">
    <location>
        <begin position="591"/>
        <end position="605"/>
    </location>
</feature>
<keyword evidence="5" id="KW-0378">Hydrolase</keyword>
<feature type="compositionally biased region" description="Polar residues" evidence="7">
    <location>
        <begin position="97"/>
        <end position="128"/>
    </location>
</feature>
<dbReference type="Proteomes" id="UP000541610">
    <property type="component" value="Unassembled WGS sequence"/>
</dbReference>
<feature type="region of interest" description="Disordered" evidence="7">
    <location>
        <begin position="1"/>
        <end position="177"/>
    </location>
</feature>
<organism evidence="10 11">
    <name type="scientific">Perkinsus olseni</name>
    <name type="common">Perkinsus atlanticus</name>
    <dbReference type="NCBI Taxonomy" id="32597"/>
    <lineage>
        <taxon>Eukaryota</taxon>
        <taxon>Sar</taxon>
        <taxon>Alveolata</taxon>
        <taxon>Perkinsozoa</taxon>
        <taxon>Perkinsea</taxon>
        <taxon>Perkinsida</taxon>
        <taxon>Perkinsidae</taxon>
        <taxon>Perkinsus</taxon>
    </lineage>
</organism>
<name>A0A7J6P2Z0_PEROL</name>
<dbReference type="PANTHER" id="PTHR37984">
    <property type="entry name" value="PROTEIN CBG26694"/>
    <property type="match status" value="1"/>
</dbReference>
<dbReference type="Pfam" id="PF05380">
    <property type="entry name" value="Peptidase_A17"/>
    <property type="match status" value="1"/>
</dbReference>
<keyword evidence="4" id="KW-0255">Endonuclease</keyword>
<keyword evidence="1" id="KW-0808">Transferase</keyword>
<evidence type="ECO:0000256" key="2">
    <source>
        <dbReference type="ARBA" id="ARBA00022695"/>
    </source>
</evidence>
<dbReference type="Gene3D" id="2.40.70.10">
    <property type="entry name" value="Acid Proteases"/>
    <property type="match status" value="1"/>
</dbReference>
<dbReference type="InterPro" id="IPR001584">
    <property type="entry name" value="Integrase_cat-core"/>
</dbReference>
<dbReference type="InterPro" id="IPR041588">
    <property type="entry name" value="Integrase_H2C2"/>
</dbReference>
<keyword evidence="6" id="KW-0695">RNA-directed DNA polymerase</keyword>
<dbReference type="InterPro" id="IPR001969">
    <property type="entry name" value="Aspartic_peptidase_AS"/>
</dbReference>
<dbReference type="GO" id="GO:0003676">
    <property type="term" value="F:nucleic acid binding"/>
    <property type="evidence" value="ECO:0007669"/>
    <property type="project" value="InterPro"/>
</dbReference>
<dbReference type="PANTHER" id="PTHR37984:SF5">
    <property type="entry name" value="PROTEIN NYNRIN-LIKE"/>
    <property type="match status" value="1"/>
</dbReference>
<evidence type="ECO:0000256" key="1">
    <source>
        <dbReference type="ARBA" id="ARBA00022679"/>
    </source>
</evidence>
<evidence type="ECO:0000313" key="11">
    <source>
        <dbReference type="Proteomes" id="UP000541610"/>
    </source>
</evidence>